<dbReference type="STRING" id="37752.IW18_00715"/>
<evidence type="ECO:0000313" key="4">
    <source>
        <dbReference type="Proteomes" id="UP000032061"/>
    </source>
</evidence>
<dbReference type="Gene3D" id="3.40.50.2000">
    <property type="entry name" value="Glycogen Phosphorylase B"/>
    <property type="match status" value="1"/>
</dbReference>
<dbReference type="SUPFAM" id="SSF53756">
    <property type="entry name" value="UDP-Glycosyltransferase/glycogen phosphorylase"/>
    <property type="match status" value="1"/>
</dbReference>
<dbReference type="EMBL" id="JPRK01000002">
    <property type="protein sequence ID" value="KIO54569.1"/>
    <property type="molecule type" value="Genomic_DNA"/>
</dbReference>
<evidence type="ECO:0000259" key="1">
    <source>
        <dbReference type="Pfam" id="PF00534"/>
    </source>
</evidence>
<dbReference type="InterPro" id="IPR001296">
    <property type="entry name" value="Glyco_trans_1"/>
</dbReference>
<protein>
    <recommendedName>
        <fullName evidence="1">Glycosyl transferase family 1 domain-containing protein</fullName>
    </recommendedName>
</protein>
<evidence type="ECO:0000313" key="3">
    <source>
        <dbReference type="EMBL" id="OXA84634.1"/>
    </source>
</evidence>
<feature type="domain" description="Glycosyl transferase family 1" evidence="1">
    <location>
        <begin position="181"/>
        <end position="271"/>
    </location>
</feature>
<proteinExistence type="predicted"/>
<dbReference type="GO" id="GO:0016757">
    <property type="term" value="F:glycosyltransferase activity"/>
    <property type="evidence" value="ECO:0007669"/>
    <property type="project" value="InterPro"/>
</dbReference>
<dbReference type="Pfam" id="PF00534">
    <property type="entry name" value="Glycos_transf_1"/>
    <property type="match status" value="1"/>
</dbReference>
<dbReference type="Proteomes" id="UP000198302">
    <property type="component" value="Unassembled WGS sequence"/>
</dbReference>
<reference evidence="3 5" key="2">
    <citation type="submission" date="2016-11" db="EMBL/GenBank/DDBJ databases">
        <title>Whole genomes of Flavobacteriaceae.</title>
        <authorList>
            <person name="Stine C."/>
            <person name="Li C."/>
            <person name="Tadesse D."/>
        </authorList>
    </citation>
    <scope>NUCLEOTIDE SEQUENCE [LARGE SCALE GENOMIC DNA]</scope>
    <source>
        <strain evidence="3 5">ATCC 51468</strain>
    </source>
</reference>
<dbReference type="RefSeq" id="WP_041515662.1">
    <property type="nucleotide sequence ID" value="NZ_JPRK01000002.1"/>
</dbReference>
<dbReference type="AlphaFoldDB" id="A0A0D0EFR6"/>
<evidence type="ECO:0000313" key="5">
    <source>
        <dbReference type="Proteomes" id="UP000198302"/>
    </source>
</evidence>
<dbReference type="EMBL" id="MUGX01000029">
    <property type="protein sequence ID" value="OXA84634.1"/>
    <property type="molecule type" value="Genomic_DNA"/>
</dbReference>
<organism evidence="2 4">
    <name type="scientific">Flavobacterium hibernum</name>
    <dbReference type="NCBI Taxonomy" id="37752"/>
    <lineage>
        <taxon>Bacteria</taxon>
        <taxon>Pseudomonadati</taxon>
        <taxon>Bacteroidota</taxon>
        <taxon>Flavobacteriia</taxon>
        <taxon>Flavobacteriales</taxon>
        <taxon>Flavobacteriaceae</taxon>
        <taxon>Flavobacterium</taxon>
    </lineage>
</organism>
<sequence length="376" mass="43589">MKQLLYIAPVIIDFEKLNGVSKKILNQYKVFSKSYNVTLLSYGPDCLYYLNNDFFETIPLNQANRRLKMYSFINEKLSVNNYNFIYSRYHLCDLLFVNTLRILGRKAIKMVVEIPTYPYKKELLKSHNGFVRYFMDSSSNFLLRFFVGRIVTYSQDDKIYGIKAINTMNGIIYENVIPVQKKQFSSKEIHLISVSMTVICHGYDRLIEGINSYYKLGGDVNIIYHLVGEGEEIKKYKDLVLKYGIEKHVLFYGFKTSDDLDVLYEKADIAINSLAIHRIGLQTESTIKSKEYAAKGLPMVSSYTVDAFSSQDNSKYVYQISADETPVNINELIEFYKKMYENADHNITEEIRLASEKRCDMSVTLNGIIEYFNTAV</sequence>
<keyword evidence="5" id="KW-1185">Reference proteome</keyword>
<gene>
    <name evidence="3" type="ORF">B0A73_18615</name>
    <name evidence="2" type="ORF">IW18_00715</name>
</gene>
<dbReference type="OrthoDB" id="9811239at2"/>
<comment type="caution">
    <text evidence="2">The sequence shown here is derived from an EMBL/GenBank/DDBJ whole genome shotgun (WGS) entry which is preliminary data.</text>
</comment>
<dbReference type="Proteomes" id="UP000032061">
    <property type="component" value="Unassembled WGS sequence"/>
</dbReference>
<name>A0A0D0EFR6_9FLAO</name>
<evidence type="ECO:0000313" key="2">
    <source>
        <dbReference type="EMBL" id="KIO54569.1"/>
    </source>
</evidence>
<reference evidence="2 4" key="1">
    <citation type="submission" date="2015-01" db="EMBL/GenBank/DDBJ databases">
        <title>Genome of Flavobacterium hibernum DSM 12611.</title>
        <authorList>
            <person name="Stropko S.J."/>
            <person name="Pipes S.E."/>
            <person name="Newman J.D."/>
        </authorList>
    </citation>
    <scope>NUCLEOTIDE SEQUENCE [LARGE SCALE GENOMIC DNA]</scope>
    <source>
        <strain evidence="2 4">DSM 12611</strain>
    </source>
</reference>
<accession>A0A0D0EFR6</accession>